<keyword evidence="2" id="KW-1185">Reference proteome</keyword>
<dbReference type="AlphaFoldDB" id="A0A1M6FPW1"/>
<protein>
    <submittedName>
        <fullName evidence="1">Uncharacterized protein</fullName>
    </submittedName>
</protein>
<accession>A0A1M6FPW1</accession>
<dbReference type="RefSeq" id="WP_073006063.1">
    <property type="nucleotide sequence ID" value="NZ_FQZO01000002.1"/>
</dbReference>
<organism evidence="1 2">
    <name type="scientific">Clostridium amylolyticum</name>
    <dbReference type="NCBI Taxonomy" id="1121298"/>
    <lineage>
        <taxon>Bacteria</taxon>
        <taxon>Bacillati</taxon>
        <taxon>Bacillota</taxon>
        <taxon>Clostridia</taxon>
        <taxon>Eubacteriales</taxon>
        <taxon>Clostridiaceae</taxon>
        <taxon>Clostridium</taxon>
    </lineage>
</organism>
<dbReference type="STRING" id="1121298.SAMN05444401_2029"/>
<dbReference type="Proteomes" id="UP000184080">
    <property type="component" value="Unassembled WGS sequence"/>
</dbReference>
<sequence length="126" mass="14136">MKNIILPIVSLVISLVLITGCSAVKNTNVISNKEQANFTVKEQDIRELAYNQLTSGDKERIARTWKDSKLSKITLREGMGNITDKSYMGKEVYLVDFPTESNSIPNNMIVYLSIDSNKLLGYGFVE</sequence>
<dbReference type="OrthoDB" id="1936497at2"/>
<dbReference type="EMBL" id="FQZO01000002">
    <property type="protein sequence ID" value="SHI99705.1"/>
    <property type="molecule type" value="Genomic_DNA"/>
</dbReference>
<evidence type="ECO:0000313" key="2">
    <source>
        <dbReference type="Proteomes" id="UP000184080"/>
    </source>
</evidence>
<name>A0A1M6FPW1_9CLOT</name>
<gene>
    <name evidence="1" type="ORF">SAMN05444401_2029</name>
</gene>
<dbReference type="PROSITE" id="PS51257">
    <property type="entry name" value="PROKAR_LIPOPROTEIN"/>
    <property type="match status" value="1"/>
</dbReference>
<evidence type="ECO:0000313" key="1">
    <source>
        <dbReference type="EMBL" id="SHI99705.1"/>
    </source>
</evidence>
<reference evidence="1 2" key="1">
    <citation type="submission" date="2016-11" db="EMBL/GenBank/DDBJ databases">
        <authorList>
            <person name="Jaros S."/>
            <person name="Januszkiewicz K."/>
            <person name="Wedrychowicz H."/>
        </authorList>
    </citation>
    <scope>NUCLEOTIDE SEQUENCE [LARGE SCALE GENOMIC DNA]</scope>
    <source>
        <strain evidence="1 2">DSM 21864</strain>
    </source>
</reference>
<proteinExistence type="predicted"/>